<dbReference type="InterPro" id="IPR001638">
    <property type="entry name" value="Solute-binding_3/MltF_N"/>
</dbReference>
<keyword evidence="3 5" id="KW-0732">Signal</keyword>
<dbReference type="CDD" id="cd13690">
    <property type="entry name" value="PBP2_GluB"/>
    <property type="match status" value="1"/>
</dbReference>
<feature type="domain" description="Solute-binding protein family 3/N-terminal" evidence="6">
    <location>
        <begin position="90"/>
        <end position="312"/>
    </location>
</feature>
<evidence type="ECO:0000256" key="2">
    <source>
        <dbReference type="ARBA" id="ARBA00022448"/>
    </source>
</evidence>
<keyword evidence="2" id="KW-0813">Transport</keyword>
<dbReference type="EMBL" id="SNXZ01000001">
    <property type="protein sequence ID" value="TDQ05484.1"/>
    <property type="molecule type" value="Genomic_DNA"/>
</dbReference>
<dbReference type="PANTHER" id="PTHR30085">
    <property type="entry name" value="AMINO ACID ABC TRANSPORTER PERMEASE"/>
    <property type="match status" value="1"/>
</dbReference>
<dbReference type="SMART" id="SM00062">
    <property type="entry name" value="PBPb"/>
    <property type="match status" value="1"/>
</dbReference>
<organism evidence="7 8">
    <name type="scientific">Labedaea rhizosphaerae</name>
    <dbReference type="NCBI Taxonomy" id="598644"/>
    <lineage>
        <taxon>Bacteria</taxon>
        <taxon>Bacillati</taxon>
        <taxon>Actinomycetota</taxon>
        <taxon>Actinomycetes</taxon>
        <taxon>Pseudonocardiales</taxon>
        <taxon>Pseudonocardiaceae</taxon>
        <taxon>Labedaea</taxon>
    </lineage>
</organism>
<dbReference type="PROSITE" id="PS51257">
    <property type="entry name" value="PROKAR_LIPOPROTEIN"/>
    <property type="match status" value="1"/>
</dbReference>
<dbReference type="Gene3D" id="3.40.190.10">
    <property type="entry name" value="Periplasmic binding protein-like II"/>
    <property type="match status" value="2"/>
</dbReference>
<dbReference type="GO" id="GO:0006865">
    <property type="term" value="P:amino acid transport"/>
    <property type="evidence" value="ECO:0007669"/>
    <property type="project" value="TreeGrafter"/>
</dbReference>
<dbReference type="InterPro" id="IPR051455">
    <property type="entry name" value="Bact_solute-bind_prot3"/>
</dbReference>
<dbReference type="AlphaFoldDB" id="A0A4R6SN99"/>
<feature type="chain" id="PRO_5039432072" evidence="5">
    <location>
        <begin position="27"/>
        <end position="325"/>
    </location>
</feature>
<keyword evidence="8" id="KW-1185">Reference proteome</keyword>
<comment type="caution">
    <text evidence="7">The sequence shown here is derived from an EMBL/GenBank/DDBJ whole genome shotgun (WGS) entry which is preliminary data.</text>
</comment>
<dbReference type="GO" id="GO:0030288">
    <property type="term" value="C:outer membrane-bounded periplasmic space"/>
    <property type="evidence" value="ECO:0007669"/>
    <property type="project" value="TreeGrafter"/>
</dbReference>
<dbReference type="PANTHER" id="PTHR30085:SF6">
    <property type="entry name" value="ABC TRANSPORTER GLUTAMINE-BINDING PROTEIN GLNH"/>
    <property type="match status" value="1"/>
</dbReference>
<sequence length="325" mass="34811">MRRMRKLFGALAAALALAGCSSSLQPVDPAPAGAVQQPQPAGVGGGEPSDTASTSSCDPNAISLRPSGSLPAPGQFPAGSRLKKIHDRGYLRAGIDQNTYLFGFRNLTTNQMEGFDIDRVREIAKAIFGDPDKVQFKVITSKEREAALAGDEVDVVARTYSVTCARAKIVDFSAVYYTAGQRVLVDRRSKATSLDDLAGKKVCAASGSTSIKKLTGYPSKPVPVSVPTYADCLIMLQQGQVDAVSTDDTILAGMVKQDPNLKMVGKQITEEPYGIGIKKGDDNFVRFVNGVLQQSISSGAWQASYNKWLRGTGEEQPVPTLRYRD</sequence>
<dbReference type="Pfam" id="PF00497">
    <property type="entry name" value="SBP_bac_3"/>
    <property type="match status" value="1"/>
</dbReference>
<protein>
    <submittedName>
        <fullName evidence="7">Amino acid ABC transporter substrate-binding protein (PAAT family)</fullName>
    </submittedName>
</protein>
<feature type="signal peptide" evidence="5">
    <location>
        <begin position="1"/>
        <end position="26"/>
    </location>
</feature>
<feature type="compositionally biased region" description="Low complexity" evidence="4">
    <location>
        <begin position="28"/>
        <end position="41"/>
    </location>
</feature>
<evidence type="ECO:0000259" key="6">
    <source>
        <dbReference type="SMART" id="SM00062"/>
    </source>
</evidence>
<reference evidence="7 8" key="1">
    <citation type="submission" date="2019-03" db="EMBL/GenBank/DDBJ databases">
        <title>Genomic Encyclopedia of Type Strains, Phase IV (KMG-IV): sequencing the most valuable type-strain genomes for metagenomic binning, comparative biology and taxonomic classification.</title>
        <authorList>
            <person name="Goeker M."/>
        </authorList>
    </citation>
    <scope>NUCLEOTIDE SEQUENCE [LARGE SCALE GENOMIC DNA]</scope>
    <source>
        <strain evidence="7 8">DSM 45361</strain>
    </source>
</reference>
<evidence type="ECO:0000256" key="1">
    <source>
        <dbReference type="ARBA" id="ARBA00010333"/>
    </source>
</evidence>
<gene>
    <name evidence="7" type="ORF">EV186_1011455</name>
</gene>
<evidence type="ECO:0000256" key="5">
    <source>
        <dbReference type="SAM" id="SignalP"/>
    </source>
</evidence>
<evidence type="ECO:0000313" key="7">
    <source>
        <dbReference type="EMBL" id="TDQ05484.1"/>
    </source>
</evidence>
<name>A0A4R6SN99_LABRH</name>
<proteinExistence type="inferred from homology"/>
<dbReference type="Proteomes" id="UP000295444">
    <property type="component" value="Unassembled WGS sequence"/>
</dbReference>
<evidence type="ECO:0000313" key="8">
    <source>
        <dbReference type="Proteomes" id="UP000295444"/>
    </source>
</evidence>
<evidence type="ECO:0000256" key="4">
    <source>
        <dbReference type="SAM" id="MobiDB-lite"/>
    </source>
</evidence>
<comment type="similarity">
    <text evidence="1">Belongs to the bacterial solute-binding protein 3 family.</text>
</comment>
<dbReference type="GO" id="GO:0005576">
    <property type="term" value="C:extracellular region"/>
    <property type="evidence" value="ECO:0007669"/>
    <property type="project" value="TreeGrafter"/>
</dbReference>
<evidence type="ECO:0000256" key="3">
    <source>
        <dbReference type="ARBA" id="ARBA00022729"/>
    </source>
</evidence>
<accession>A0A4R6SN99</accession>
<feature type="region of interest" description="Disordered" evidence="4">
    <location>
        <begin position="28"/>
        <end position="78"/>
    </location>
</feature>
<dbReference type="SUPFAM" id="SSF53850">
    <property type="entry name" value="Periplasmic binding protein-like II"/>
    <property type="match status" value="1"/>
</dbReference>